<keyword evidence="4 7" id="KW-0812">Transmembrane</keyword>
<dbReference type="InterPro" id="IPR004869">
    <property type="entry name" value="MMPL_dom"/>
</dbReference>
<dbReference type="GO" id="GO:0005886">
    <property type="term" value="C:plasma membrane"/>
    <property type="evidence" value="ECO:0007669"/>
    <property type="project" value="UniProtKB-SubCell"/>
</dbReference>
<dbReference type="PANTHER" id="PTHR33406:SF11">
    <property type="entry name" value="MEMBRANE PROTEIN SCO6666-RELATED"/>
    <property type="match status" value="1"/>
</dbReference>
<feature type="transmembrane region" description="Helical" evidence="7">
    <location>
        <begin position="643"/>
        <end position="663"/>
    </location>
</feature>
<comment type="subcellular location">
    <subcellularLocation>
        <location evidence="1">Cell membrane</location>
        <topology evidence="1">Multi-pass membrane protein</topology>
    </subcellularLocation>
</comment>
<keyword evidence="3" id="KW-1003">Cell membrane</keyword>
<dbReference type="SUPFAM" id="SSF82866">
    <property type="entry name" value="Multidrug efflux transporter AcrB transmembrane domain"/>
    <property type="match status" value="2"/>
</dbReference>
<keyword evidence="6 7" id="KW-0472">Membrane</keyword>
<evidence type="ECO:0000256" key="7">
    <source>
        <dbReference type="SAM" id="Phobius"/>
    </source>
</evidence>
<accession>A0A6J4HR26</accession>
<evidence type="ECO:0000256" key="6">
    <source>
        <dbReference type="ARBA" id="ARBA00023136"/>
    </source>
</evidence>
<proteinExistence type="inferred from homology"/>
<dbReference type="EMBL" id="CADCTI010000094">
    <property type="protein sequence ID" value="CAA9230413.1"/>
    <property type="molecule type" value="Genomic_DNA"/>
</dbReference>
<dbReference type="InterPro" id="IPR050545">
    <property type="entry name" value="Mycobact_MmpL"/>
</dbReference>
<evidence type="ECO:0000256" key="5">
    <source>
        <dbReference type="ARBA" id="ARBA00022989"/>
    </source>
</evidence>
<comment type="similarity">
    <text evidence="2">Belongs to the resistance-nodulation-cell division (RND) (TC 2.A.6) family. MmpL subfamily.</text>
</comment>
<dbReference type="Gene3D" id="1.20.1640.10">
    <property type="entry name" value="Multidrug efflux transporter AcrB transmembrane domain"/>
    <property type="match status" value="2"/>
</dbReference>
<feature type="transmembrane region" description="Helical" evidence="7">
    <location>
        <begin position="375"/>
        <end position="393"/>
    </location>
</feature>
<evidence type="ECO:0000256" key="2">
    <source>
        <dbReference type="ARBA" id="ARBA00010157"/>
    </source>
</evidence>
<organism evidence="9">
    <name type="scientific">uncultured Blastococcus sp</name>
    <dbReference type="NCBI Taxonomy" id="217144"/>
    <lineage>
        <taxon>Bacteria</taxon>
        <taxon>Bacillati</taxon>
        <taxon>Actinomycetota</taxon>
        <taxon>Actinomycetes</taxon>
        <taxon>Geodermatophilales</taxon>
        <taxon>Geodermatophilaceae</taxon>
        <taxon>Blastococcus</taxon>
        <taxon>environmental samples</taxon>
    </lineage>
</organism>
<feature type="transmembrane region" description="Helical" evidence="7">
    <location>
        <begin position="557"/>
        <end position="576"/>
    </location>
</feature>
<gene>
    <name evidence="9" type="ORF">AVDCRST_MAG57-1053</name>
</gene>
<dbReference type="InterPro" id="IPR000731">
    <property type="entry name" value="SSD"/>
</dbReference>
<sequence>MFEALGRVMYRRRRWVVALAAAFVVFAGVWGTGVFGAMTGGGFEDPDSESTRAVEVAGAELGRGGGDVVVLYTSDQLTVDDPAYGDAVEQSLTGLPDDVVEQAVTFFGTGAPQLVSDDRRATYAVLTLAGDEDQRTAGLERIEDELSAPGLETQLGGVTTINRDINERVGSDIARAETISLPILSVLLVVIFGSFAAASLPLAIGITAILGAFTALRAFSMVTDVSIFAVNVVTILGLGLAIDYGLFVVSRFREEIRRQPDTETALARTMATAGRTVAVSGVTVAISLAGLLIFPQVFLRSMGFGGMSAVLIAMLAALTLLPALLAMLGPKVDALSVRPWLRRLLPRRRADSATSASQDHGAFATIAHSVMRRPVVYTVVVTAVLLFLALPFLRVQFGGIDERALPAGTESRVVTETIAADFPPSQDGPFDAVVRLADPVDSGTGGTALRSYVDAVAAVPGVEGATVVDAARSTARVDIAYTGDPLGTGARDLVGELRAVPAPDGGTALVGGPSAELVDLLDSLASLLPWMALIVVATTFVVLFLAFGSLVLPVKAVLMNVLSLGASFGALVWIFQEGNLSGFLDFTPTGFVEATQPILVLAIVFGLSMDYEVFLMSRIREQYDLTGDNTTAVATGLQRTGGIITSAALLLLVVIGAFSLSGITFIKMIGVAMLIAIVIDATIVRLLLVPATMRLLGRANWYAPGPLGRLYARFGIREDDGEPAEPSRELTAAR</sequence>
<evidence type="ECO:0000313" key="9">
    <source>
        <dbReference type="EMBL" id="CAA9230413.1"/>
    </source>
</evidence>
<feature type="transmembrane region" description="Helical" evidence="7">
    <location>
        <begin position="277"/>
        <end position="298"/>
    </location>
</feature>
<feature type="transmembrane region" description="Helical" evidence="7">
    <location>
        <begin position="225"/>
        <end position="249"/>
    </location>
</feature>
<evidence type="ECO:0000259" key="8">
    <source>
        <dbReference type="PROSITE" id="PS50156"/>
    </source>
</evidence>
<keyword evidence="5 7" id="KW-1133">Transmembrane helix</keyword>
<evidence type="ECO:0000256" key="4">
    <source>
        <dbReference type="ARBA" id="ARBA00022692"/>
    </source>
</evidence>
<reference evidence="9" key="1">
    <citation type="submission" date="2020-02" db="EMBL/GenBank/DDBJ databases">
        <authorList>
            <person name="Meier V. D."/>
        </authorList>
    </citation>
    <scope>NUCLEOTIDE SEQUENCE</scope>
    <source>
        <strain evidence="9">AVDCRST_MAG57</strain>
    </source>
</reference>
<dbReference type="Pfam" id="PF03176">
    <property type="entry name" value="MMPL"/>
    <property type="match status" value="2"/>
</dbReference>
<dbReference type="PROSITE" id="PS50156">
    <property type="entry name" value="SSD"/>
    <property type="match status" value="1"/>
</dbReference>
<dbReference type="AlphaFoldDB" id="A0A6J4HR26"/>
<evidence type="ECO:0000256" key="1">
    <source>
        <dbReference type="ARBA" id="ARBA00004651"/>
    </source>
</evidence>
<feature type="transmembrane region" description="Helical" evidence="7">
    <location>
        <begin position="179"/>
        <end position="197"/>
    </location>
</feature>
<feature type="domain" description="SSD" evidence="8">
    <location>
        <begin position="197"/>
        <end position="327"/>
    </location>
</feature>
<feature type="transmembrane region" description="Helical" evidence="7">
    <location>
        <begin position="304"/>
        <end position="328"/>
    </location>
</feature>
<evidence type="ECO:0000256" key="3">
    <source>
        <dbReference type="ARBA" id="ARBA00022475"/>
    </source>
</evidence>
<protein>
    <recommendedName>
        <fullName evidence="8">SSD domain-containing protein</fullName>
    </recommendedName>
</protein>
<name>A0A6J4HR26_9ACTN</name>
<feature type="transmembrane region" description="Helical" evidence="7">
    <location>
        <begin position="527"/>
        <end position="550"/>
    </location>
</feature>
<feature type="transmembrane region" description="Helical" evidence="7">
    <location>
        <begin position="669"/>
        <end position="688"/>
    </location>
</feature>
<dbReference type="PANTHER" id="PTHR33406">
    <property type="entry name" value="MEMBRANE PROTEIN MJ1562-RELATED"/>
    <property type="match status" value="1"/>
</dbReference>
<feature type="transmembrane region" description="Helical" evidence="7">
    <location>
        <begin position="596"/>
        <end position="615"/>
    </location>
</feature>